<dbReference type="OrthoDB" id="4066450at2759"/>
<keyword evidence="3" id="KW-1185">Reference proteome</keyword>
<name>A0A1G4JJ83_9SACH</name>
<gene>
    <name evidence="2" type="ORF">LAME_0E08438G</name>
</gene>
<accession>A0A1G4JJ83</accession>
<evidence type="ECO:0000256" key="1">
    <source>
        <dbReference type="SAM" id="Coils"/>
    </source>
</evidence>
<evidence type="ECO:0000313" key="3">
    <source>
        <dbReference type="Proteomes" id="UP000191144"/>
    </source>
</evidence>
<evidence type="ECO:0000313" key="2">
    <source>
        <dbReference type="EMBL" id="SCU90411.1"/>
    </source>
</evidence>
<organism evidence="2 3">
    <name type="scientific">Lachancea meyersii CBS 8951</name>
    <dbReference type="NCBI Taxonomy" id="1266667"/>
    <lineage>
        <taxon>Eukaryota</taxon>
        <taxon>Fungi</taxon>
        <taxon>Dikarya</taxon>
        <taxon>Ascomycota</taxon>
        <taxon>Saccharomycotina</taxon>
        <taxon>Saccharomycetes</taxon>
        <taxon>Saccharomycetales</taxon>
        <taxon>Saccharomycetaceae</taxon>
        <taxon>Lachancea</taxon>
    </lineage>
</organism>
<proteinExistence type="predicted"/>
<protein>
    <submittedName>
        <fullName evidence="2">LAME_0E08438g1_1</fullName>
    </submittedName>
</protein>
<dbReference type="EMBL" id="LT598481">
    <property type="protein sequence ID" value="SCU90411.1"/>
    <property type="molecule type" value="Genomic_DNA"/>
</dbReference>
<dbReference type="Proteomes" id="UP000191144">
    <property type="component" value="Chromosome E"/>
</dbReference>
<dbReference type="AlphaFoldDB" id="A0A1G4JJ83"/>
<reference evidence="3" key="1">
    <citation type="submission" date="2016-03" db="EMBL/GenBank/DDBJ databases">
        <authorList>
            <person name="Devillers Hugo."/>
        </authorList>
    </citation>
    <scope>NUCLEOTIDE SEQUENCE [LARGE SCALE GENOMIC DNA]</scope>
</reference>
<feature type="coiled-coil region" evidence="1">
    <location>
        <begin position="67"/>
        <end position="94"/>
    </location>
</feature>
<keyword evidence="1" id="KW-0175">Coiled coil</keyword>
<sequence length="433" mass="49432">MLLEDVLTQRAGIRAYLDTLVQAHRRYLFDVQDPEMLDKLRKDIYICLNDICKLNFMLTSGDGGGSVKQEIDRLAKFARKLEKLDQQAKLVKDTLAQWDAIAETQSQPSLENESSNEVYTFTTHYRQFLNQYLDRVGISNTSVTDASHHYQVGSNLVADRDFDSTSTMQNIAFLRSGHDHVQHEIHQLESLLATLKKDSTFIQQELLNRQNEVESAKVDLSNDLEAIQRSQEKVLAKLNIADESEPPLLSRFGKTESRDPSRQLQDRLNYAKDYVKARQEILNADLKMFKDDLRFAESTRNLWDESLSRISSLEKLLKAMLVENPNTSPQRLSEEISNVIIQLRETNISTDSEVLNVCLGNEIEILKRANDELNADTPNGFPKRHKDLKESLTFAGTSPPKIGINKENVTYSSRSALLSKTSHANIEKFQKKK</sequence>